<evidence type="ECO:0000256" key="1">
    <source>
        <dbReference type="ARBA" id="ARBA00003257"/>
    </source>
</evidence>
<feature type="transmembrane region" description="Helical" evidence="9">
    <location>
        <begin position="20"/>
        <end position="44"/>
    </location>
</feature>
<dbReference type="AlphaFoldDB" id="A0ABD2BH56"/>
<evidence type="ECO:0000313" key="11">
    <source>
        <dbReference type="EMBL" id="KAL2732094.1"/>
    </source>
</evidence>
<keyword evidence="5 9" id="KW-1133">Transmembrane helix</keyword>
<evidence type="ECO:0000256" key="7">
    <source>
        <dbReference type="ARBA" id="ARBA00031027"/>
    </source>
</evidence>
<keyword evidence="6 9" id="KW-0472">Membrane</keyword>
<keyword evidence="12" id="KW-1185">Reference proteome</keyword>
<dbReference type="PANTHER" id="PTHR42829">
    <property type="entry name" value="NADH-UBIQUINONE OXIDOREDUCTASE CHAIN 5"/>
    <property type="match status" value="1"/>
</dbReference>
<evidence type="ECO:0000256" key="9">
    <source>
        <dbReference type="SAM" id="Phobius"/>
    </source>
</evidence>
<feature type="transmembrane region" description="Helical" evidence="9">
    <location>
        <begin position="51"/>
        <end position="71"/>
    </location>
</feature>
<feature type="transmembrane region" description="Helical" evidence="9">
    <location>
        <begin position="77"/>
        <end position="99"/>
    </location>
</feature>
<dbReference type="Proteomes" id="UP001607302">
    <property type="component" value="Unassembled WGS sequence"/>
</dbReference>
<dbReference type="EMBL" id="JAUDFV010000096">
    <property type="protein sequence ID" value="KAL2732094.1"/>
    <property type="molecule type" value="Genomic_DNA"/>
</dbReference>
<dbReference type="InterPro" id="IPR001750">
    <property type="entry name" value="ND/Mrp_TM"/>
</dbReference>
<organism evidence="11 12">
    <name type="scientific">Vespula squamosa</name>
    <name type="common">Southern yellow jacket</name>
    <name type="synonym">Wasp</name>
    <dbReference type="NCBI Taxonomy" id="30214"/>
    <lineage>
        <taxon>Eukaryota</taxon>
        <taxon>Metazoa</taxon>
        <taxon>Ecdysozoa</taxon>
        <taxon>Arthropoda</taxon>
        <taxon>Hexapoda</taxon>
        <taxon>Insecta</taxon>
        <taxon>Pterygota</taxon>
        <taxon>Neoptera</taxon>
        <taxon>Endopterygota</taxon>
        <taxon>Hymenoptera</taxon>
        <taxon>Apocrita</taxon>
        <taxon>Aculeata</taxon>
        <taxon>Vespoidea</taxon>
        <taxon>Vespidae</taxon>
        <taxon>Vespinae</taxon>
        <taxon>Vespula</taxon>
    </lineage>
</organism>
<evidence type="ECO:0000256" key="8">
    <source>
        <dbReference type="ARBA" id="ARBA00049551"/>
    </source>
</evidence>
<feature type="domain" description="NADH:quinone oxidoreductase/Mrp antiporter transmembrane" evidence="10">
    <location>
        <begin position="28"/>
        <end position="109"/>
    </location>
</feature>
<dbReference type="InterPro" id="IPR003945">
    <property type="entry name" value="NU5C-like"/>
</dbReference>
<feature type="transmembrane region" description="Helical" evidence="9">
    <location>
        <begin position="111"/>
        <end position="131"/>
    </location>
</feature>
<feature type="domain" description="NADH:quinone oxidoreductase/Mrp antiporter transmembrane" evidence="10">
    <location>
        <begin position="162"/>
        <end position="252"/>
    </location>
</feature>
<evidence type="ECO:0000256" key="6">
    <source>
        <dbReference type="ARBA" id="ARBA00023136"/>
    </source>
</evidence>
<evidence type="ECO:0000256" key="4">
    <source>
        <dbReference type="ARBA" id="ARBA00022692"/>
    </source>
</evidence>
<dbReference type="GO" id="GO:0016020">
    <property type="term" value="C:membrane"/>
    <property type="evidence" value="ECO:0007669"/>
    <property type="project" value="UniProtKB-SubCell"/>
</dbReference>
<dbReference type="EC" id="7.1.1.2" evidence="3"/>
<reference evidence="11 12" key="1">
    <citation type="journal article" date="2024" name="Ann. Entomol. Soc. Am.">
        <title>Genomic analyses of the southern and eastern yellowjacket wasps (Hymenoptera: Vespidae) reveal evolutionary signatures of social life.</title>
        <authorList>
            <person name="Catto M.A."/>
            <person name="Caine P.B."/>
            <person name="Orr S.E."/>
            <person name="Hunt B.G."/>
            <person name="Goodisman M.A.D."/>
        </authorList>
    </citation>
    <scope>NUCLEOTIDE SEQUENCE [LARGE SCALE GENOMIC DNA]</scope>
    <source>
        <strain evidence="11">233</strain>
        <tissue evidence="11">Head and thorax</tissue>
    </source>
</reference>
<evidence type="ECO:0000259" key="10">
    <source>
        <dbReference type="Pfam" id="PF00361"/>
    </source>
</evidence>
<name>A0ABD2BH56_VESSQ</name>
<evidence type="ECO:0000256" key="5">
    <source>
        <dbReference type="ARBA" id="ARBA00022989"/>
    </source>
</evidence>
<evidence type="ECO:0000313" key="12">
    <source>
        <dbReference type="Proteomes" id="UP001607302"/>
    </source>
</evidence>
<accession>A0ABD2BH56</accession>
<gene>
    <name evidence="11" type="ORF">V1478_004353</name>
</gene>
<dbReference type="PANTHER" id="PTHR42829:SF2">
    <property type="entry name" value="NADH-UBIQUINONE OXIDOREDUCTASE CHAIN 5"/>
    <property type="match status" value="1"/>
</dbReference>
<comment type="subcellular location">
    <subcellularLocation>
        <location evidence="2">Membrane</location>
        <topology evidence="2">Multi-pass membrane protein</topology>
    </subcellularLocation>
</comment>
<protein>
    <recommendedName>
        <fullName evidence="3">NADH:ubiquinone reductase (H(+)-translocating)</fullName>
        <ecNumber evidence="3">7.1.1.2</ecNumber>
    </recommendedName>
    <alternativeName>
        <fullName evidence="7">NADH dehydrogenase subunit 5</fullName>
    </alternativeName>
</protein>
<evidence type="ECO:0000256" key="3">
    <source>
        <dbReference type="ARBA" id="ARBA00012944"/>
    </source>
</evidence>
<dbReference type="Pfam" id="PF00361">
    <property type="entry name" value="Proton_antipo_M"/>
    <property type="match status" value="2"/>
</dbReference>
<keyword evidence="4 9" id="KW-0812">Transmembrane</keyword>
<comment type="catalytic activity">
    <reaction evidence="8">
        <text>a ubiquinone + NADH + 5 H(+)(in) = a ubiquinol + NAD(+) + 4 H(+)(out)</text>
        <dbReference type="Rhea" id="RHEA:29091"/>
        <dbReference type="Rhea" id="RHEA-COMP:9565"/>
        <dbReference type="Rhea" id="RHEA-COMP:9566"/>
        <dbReference type="ChEBI" id="CHEBI:15378"/>
        <dbReference type="ChEBI" id="CHEBI:16389"/>
        <dbReference type="ChEBI" id="CHEBI:17976"/>
        <dbReference type="ChEBI" id="CHEBI:57540"/>
        <dbReference type="ChEBI" id="CHEBI:57945"/>
        <dbReference type="EC" id="7.1.1.2"/>
    </reaction>
</comment>
<proteinExistence type="predicted"/>
<comment type="caution">
    <text evidence="11">The sequence shown here is derived from an EMBL/GenBank/DDBJ whole genome shotgun (WGS) entry which is preliminary data.</text>
</comment>
<sequence length="257" mass="28131">MIPADELEDLEDNTHVEAPVYGSISLAGVLLKLGLVGGIFISLVCSIQVDINILVAYSSIVHMSLLIRVIITISNTGLSGGLIMILAHGLCSSGLFYIVNINYERFARRLLYLNKGWDGLGLISYCLVIYYPNIKSFNSGIITVLLNRVGDVGILIIIRLRAQLPLSVGLPVAMAAPTPVSSLVHSSTSVTAGVYLLIRYNYFLLNNNITELILFISRRTTLIAGFMANFECDSKIIALSTLRQLGLIIRILLFRES</sequence>
<evidence type="ECO:0000256" key="2">
    <source>
        <dbReference type="ARBA" id="ARBA00004141"/>
    </source>
</evidence>
<dbReference type="GO" id="GO:0008137">
    <property type="term" value="F:NADH dehydrogenase (ubiquinone) activity"/>
    <property type="evidence" value="ECO:0007669"/>
    <property type="project" value="UniProtKB-EC"/>
</dbReference>
<comment type="function">
    <text evidence="1">Core subunit of the mitochondrial membrane respiratory chain NADH dehydrogenase (Complex I) that is believed to belong to the minimal assembly required for catalysis. Complex I functions in the transfer of electrons from NADH to the respiratory chain. The immediate electron acceptor for the enzyme is believed to be ubiquinone.</text>
</comment>